<sequence>MHTPGAKEISPQVRVAVALFLAVRSSNDKVQRGCIKATAERFKISRRKVSAIWSNSDNFEALVAPRKPRACGRTQLSPAEIADKIHEAPMSARQTLRCLASATGIPKTTLMRHLAAGVFRRATTRVKPKLTDVHMARRFAFALAHVERAFGGRDYRMHHMYDYVHVDEKWFNLYKVSTRYNLTKDELAPHQACPNRRYIGKVMFLAAVARPRYDAKCKTYFDGKIGIWPVVEYVRAQRCSANRAKGTAKVKNVNMTRKVYVKMLKEKVFSAIRQLWPGRKSLCIKVQQGNAGTHVADILEAGTGHGWTKEMTCQPPRSPDMNVLDLGLFNAIQSVQYRYPTHNLQGLIAVVEDAFRSLPRTTIDKCFVTLQRVLQCVISCGGGNNYALPRVRKLFLNARSNVTPSSLPIPKEIVIKGFRLLETK</sequence>
<dbReference type="AlphaFoldDB" id="W2MUB7"/>
<accession>W2MUB7</accession>
<gene>
    <name evidence="1" type="ORF">L914_14715</name>
</gene>
<proteinExistence type="predicted"/>
<dbReference type="EMBL" id="KI694724">
    <property type="protein sequence ID" value="ETM39094.1"/>
    <property type="molecule type" value="Genomic_DNA"/>
</dbReference>
<dbReference type="PANTHER" id="PTHR47169">
    <property type="entry name" value="OS01G0541250 PROTEIN"/>
    <property type="match status" value="1"/>
</dbReference>
<organism evidence="1">
    <name type="scientific">Phytophthora nicotianae</name>
    <name type="common">Potato buckeye rot agent</name>
    <name type="synonym">Phytophthora parasitica</name>
    <dbReference type="NCBI Taxonomy" id="4792"/>
    <lineage>
        <taxon>Eukaryota</taxon>
        <taxon>Sar</taxon>
        <taxon>Stramenopiles</taxon>
        <taxon>Oomycota</taxon>
        <taxon>Peronosporomycetes</taxon>
        <taxon>Peronosporales</taxon>
        <taxon>Peronosporaceae</taxon>
        <taxon>Phytophthora</taxon>
    </lineage>
</organism>
<dbReference type="VEuPathDB" id="FungiDB:PPTG_04409"/>
<dbReference type="Proteomes" id="UP000054532">
    <property type="component" value="Unassembled WGS sequence"/>
</dbReference>
<reference evidence="1" key="1">
    <citation type="submission" date="2013-11" db="EMBL/GenBank/DDBJ databases">
        <title>The Genome Sequence of Phytophthora parasitica IAC_01/95.</title>
        <authorList>
            <consortium name="The Broad Institute Genomics Platform"/>
            <person name="Russ C."/>
            <person name="Tyler B."/>
            <person name="Panabieres F."/>
            <person name="Shan W."/>
            <person name="Tripathy S."/>
            <person name="Grunwald N."/>
            <person name="Machado M."/>
            <person name="Johnson C.S."/>
            <person name="Arredondo F."/>
            <person name="Hong C."/>
            <person name="Coffey M."/>
            <person name="Young S.K."/>
            <person name="Zeng Q."/>
            <person name="Gargeya S."/>
            <person name="Fitzgerald M."/>
            <person name="Abouelleil A."/>
            <person name="Alvarado L."/>
            <person name="Chapman S.B."/>
            <person name="Gainer-Dewar J."/>
            <person name="Goldberg J."/>
            <person name="Griggs A."/>
            <person name="Gujja S."/>
            <person name="Hansen M."/>
            <person name="Howarth C."/>
            <person name="Imamovic A."/>
            <person name="Ireland A."/>
            <person name="Larimer J."/>
            <person name="McCowan C."/>
            <person name="Murphy C."/>
            <person name="Pearson M."/>
            <person name="Poon T.W."/>
            <person name="Priest M."/>
            <person name="Roberts A."/>
            <person name="Saif S."/>
            <person name="Shea T."/>
            <person name="Sykes S."/>
            <person name="Wortman J."/>
            <person name="Nusbaum C."/>
            <person name="Birren B."/>
        </authorList>
    </citation>
    <scope>NUCLEOTIDE SEQUENCE [LARGE SCALE GENOMIC DNA]</scope>
    <source>
        <strain evidence="1">IAC_01/95</strain>
    </source>
</reference>
<dbReference type="Gene3D" id="3.30.420.10">
    <property type="entry name" value="Ribonuclease H-like superfamily/Ribonuclease H"/>
    <property type="match status" value="1"/>
</dbReference>
<evidence type="ECO:0008006" key="2">
    <source>
        <dbReference type="Google" id="ProtNLM"/>
    </source>
</evidence>
<evidence type="ECO:0000313" key="1">
    <source>
        <dbReference type="EMBL" id="ETM39094.1"/>
    </source>
</evidence>
<dbReference type="GO" id="GO:0003676">
    <property type="term" value="F:nucleic acid binding"/>
    <property type="evidence" value="ECO:0007669"/>
    <property type="project" value="InterPro"/>
</dbReference>
<protein>
    <recommendedName>
        <fullName evidence="2">Transposase Tc1-like domain-containing protein</fullName>
    </recommendedName>
</protein>
<name>W2MUB7_PHYNI</name>
<dbReference type="InterPro" id="IPR036397">
    <property type="entry name" value="RNaseH_sf"/>
</dbReference>
<dbReference type="PANTHER" id="PTHR47169:SF2">
    <property type="entry name" value="OS01G0541250 PROTEIN"/>
    <property type="match status" value="1"/>
</dbReference>